<comment type="caution">
    <text evidence="2">The sequence shown here is derived from an EMBL/GenBank/DDBJ whole genome shotgun (WGS) entry which is preliminary data.</text>
</comment>
<name>A0ABW6BTK7_9BACT</name>
<dbReference type="EMBL" id="JBHUOX010000005">
    <property type="protein sequence ID" value="MFD3000317.1"/>
    <property type="molecule type" value="Genomic_DNA"/>
</dbReference>
<accession>A0ABW6BTK7</accession>
<dbReference type="RefSeq" id="WP_377483204.1">
    <property type="nucleotide sequence ID" value="NZ_JBHUOX010000005.1"/>
</dbReference>
<evidence type="ECO:0000313" key="2">
    <source>
        <dbReference type="EMBL" id="MFD3000317.1"/>
    </source>
</evidence>
<keyword evidence="3" id="KW-1185">Reference proteome</keyword>
<feature type="region of interest" description="Disordered" evidence="1">
    <location>
        <begin position="385"/>
        <end position="404"/>
    </location>
</feature>
<sequence>MLQNQYLPVHWIDGMKINKNHFIAQNNAFTSQVAQGVSGLLNEYNYGLLPNASTGNNGLKLAVTTDNQQQVQVRLQQCRAITLGGHVIQLGDGSPINGGYVSAAIPNLSIPFSELRGKSSDYLVVLVVNPYDRTPYGDADPAELPPRLPYTLPSYKLELMPVNEVSSDAIGHFQLPVGKLKVLEQKVMLDEDYIAPCSSAKSHPDLIETHAALEHFFGKMESYALQIIQKILQKKQQNEMAGIVQKLCENIAFFTASHLSDIKLTHLQQPPVYLISTISAFARLFKNTLDFYTGSGKEELLNYCVEWCDVKQGELEGAITALANHPYNHLDINESLEKANGFTKLVKHLFANLARLEYIGKRKDTGIFVKEQIIQKDSSMFMQEPKTLSESEVPQKKRRSFLVD</sequence>
<proteinExistence type="predicted"/>
<gene>
    <name evidence="2" type="ORF">ACFS7Z_08095</name>
</gene>
<reference evidence="3" key="1">
    <citation type="journal article" date="2019" name="Int. J. Syst. Evol. Microbiol.">
        <title>The Global Catalogue of Microorganisms (GCM) 10K type strain sequencing project: providing services to taxonomists for standard genome sequencing and annotation.</title>
        <authorList>
            <consortium name="The Broad Institute Genomics Platform"/>
            <consortium name="The Broad Institute Genome Sequencing Center for Infectious Disease"/>
            <person name="Wu L."/>
            <person name="Ma J."/>
        </authorList>
    </citation>
    <scope>NUCLEOTIDE SEQUENCE [LARGE SCALE GENOMIC DNA]</scope>
    <source>
        <strain evidence="3">KCTC 23984</strain>
    </source>
</reference>
<evidence type="ECO:0000256" key="1">
    <source>
        <dbReference type="SAM" id="MobiDB-lite"/>
    </source>
</evidence>
<evidence type="ECO:0000313" key="3">
    <source>
        <dbReference type="Proteomes" id="UP001597641"/>
    </source>
</evidence>
<evidence type="ECO:0008006" key="4">
    <source>
        <dbReference type="Google" id="ProtNLM"/>
    </source>
</evidence>
<organism evidence="2 3">
    <name type="scientific">Pontibacter toksunensis</name>
    <dbReference type="NCBI Taxonomy" id="1332631"/>
    <lineage>
        <taxon>Bacteria</taxon>
        <taxon>Pseudomonadati</taxon>
        <taxon>Bacteroidota</taxon>
        <taxon>Cytophagia</taxon>
        <taxon>Cytophagales</taxon>
        <taxon>Hymenobacteraceae</taxon>
        <taxon>Pontibacter</taxon>
    </lineage>
</organism>
<dbReference type="Proteomes" id="UP001597641">
    <property type="component" value="Unassembled WGS sequence"/>
</dbReference>
<protein>
    <recommendedName>
        <fullName evidence="4">Type VI secretion system protein ImpJ</fullName>
    </recommendedName>
</protein>